<dbReference type="Proteomes" id="UP000190831">
    <property type="component" value="Chromosome A"/>
</dbReference>
<evidence type="ECO:0000256" key="3">
    <source>
        <dbReference type="ARBA" id="ARBA00022840"/>
    </source>
</evidence>
<dbReference type="OrthoDB" id="2015992at2759"/>
<dbReference type="SUPFAM" id="SSF100950">
    <property type="entry name" value="NagB/RpiA/CoA transferase-like"/>
    <property type="match status" value="1"/>
</dbReference>
<keyword evidence="3 6" id="KW-0067">ATP-binding</keyword>
<feature type="binding site" evidence="6">
    <location>
        <begin position="153"/>
        <end position="161"/>
    </location>
    <ligand>
        <name>ATP</name>
        <dbReference type="ChEBI" id="CHEBI:30616"/>
    </ligand>
</feature>
<comment type="similarity">
    <text evidence="1">Belongs to the 5-formyltetrahydrofolate cyclo-ligase family.</text>
</comment>
<dbReference type="InterPro" id="IPR002698">
    <property type="entry name" value="FTHF_cligase"/>
</dbReference>
<dbReference type="AlphaFoldDB" id="A0A1G4M658"/>
<evidence type="ECO:0000256" key="4">
    <source>
        <dbReference type="ARBA" id="ARBA00036539"/>
    </source>
</evidence>
<dbReference type="PANTHER" id="PTHR23407:SF1">
    <property type="entry name" value="5-FORMYLTETRAHYDROFOLATE CYCLO-LIGASE"/>
    <property type="match status" value="1"/>
</dbReference>
<dbReference type="GO" id="GO:0035999">
    <property type="term" value="P:tetrahydrofolate interconversion"/>
    <property type="evidence" value="ECO:0007669"/>
    <property type="project" value="TreeGrafter"/>
</dbReference>
<evidence type="ECO:0000313" key="7">
    <source>
        <dbReference type="EMBL" id="SCV99314.1"/>
    </source>
</evidence>
<evidence type="ECO:0000256" key="1">
    <source>
        <dbReference type="ARBA" id="ARBA00010638"/>
    </source>
</evidence>
<comment type="catalytic activity">
    <reaction evidence="4">
        <text>(6S)-5-formyl-5,6,7,8-tetrahydrofolate + ATP = (6R)-5,10-methenyltetrahydrofolate + ADP + phosphate</text>
        <dbReference type="Rhea" id="RHEA:10488"/>
        <dbReference type="ChEBI" id="CHEBI:30616"/>
        <dbReference type="ChEBI" id="CHEBI:43474"/>
        <dbReference type="ChEBI" id="CHEBI:57455"/>
        <dbReference type="ChEBI" id="CHEBI:57457"/>
        <dbReference type="ChEBI" id="CHEBI:456216"/>
        <dbReference type="EC" id="6.3.3.2"/>
    </reaction>
</comment>
<organism evidence="7 8">
    <name type="scientific">Lachancea fermentati</name>
    <name type="common">Zygosaccharomyces fermentati</name>
    <dbReference type="NCBI Taxonomy" id="4955"/>
    <lineage>
        <taxon>Eukaryota</taxon>
        <taxon>Fungi</taxon>
        <taxon>Dikarya</taxon>
        <taxon>Ascomycota</taxon>
        <taxon>Saccharomycotina</taxon>
        <taxon>Saccharomycetes</taxon>
        <taxon>Saccharomycetales</taxon>
        <taxon>Saccharomycetaceae</taxon>
        <taxon>Lachancea</taxon>
    </lineage>
</organism>
<dbReference type="InterPro" id="IPR037171">
    <property type="entry name" value="NagB/RpiA_transferase-like"/>
</dbReference>
<reference evidence="7 8" key="1">
    <citation type="submission" date="2016-03" db="EMBL/GenBank/DDBJ databases">
        <authorList>
            <person name="Devillers H."/>
        </authorList>
    </citation>
    <scope>NUCLEOTIDE SEQUENCE [LARGE SCALE GENOMIC DNA]</scope>
    <source>
        <strain evidence="7">CBS 6772</strain>
    </source>
</reference>
<dbReference type="GO" id="GO:0005524">
    <property type="term" value="F:ATP binding"/>
    <property type="evidence" value="ECO:0007669"/>
    <property type="project" value="UniProtKB-KW"/>
</dbReference>
<name>A0A1G4M658_LACFM</name>
<dbReference type="Pfam" id="PF01812">
    <property type="entry name" value="5-FTHF_cyc-lig"/>
    <property type="match status" value="1"/>
</dbReference>
<dbReference type="EMBL" id="LT598487">
    <property type="protein sequence ID" value="SCV99314.1"/>
    <property type="molecule type" value="Genomic_DNA"/>
</dbReference>
<dbReference type="InterPro" id="IPR024185">
    <property type="entry name" value="FTHF_cligase-like_sf"/>
</dbReference>
<evidence type="ECO:0000256" key="6">
    <source>
        <dbReference type="PIRSR" id="PIRSR006806-1"/>
    </source>
</evidence>
<feature type="binding site" evidence="6">
    <location>
        <position position="56"/>
    </location>
    <ligand>
        <name>substrate</name>
    </ligand>
</feature>
<keyword evidence="8" id="KW-1185">Reference proteome</keyword>
<dbReference type="EC" id="6.3.3.2" evidence="5"/>
<dbReference type="OMA" id="STIYPCQ"/>
<dbReference type="Gene3D" id="3.40.50.10420">
    <property type="entry name" value="NagB/RpiA/CoA transferase-like"/>
    <property type="match status" value="1"/>
</dbReference>
<dbReference type="STRING" id="4955.A0A1G4M658"/>
<accession>A0A1G4M658</accession>
<dbReference type="PANTHER" id="PTHR23407">
    <property type="entry name" value="ATPASE INHIBITOR/5-FORMYLTETRAHYDROFOLATE CYCLO-LIGASE"/>
    <property type="match status" value="1"/>
</dbReference>
<dbReference type="GO" id="GO:0009396">
    <property type="term" value="P:folic acid-containing compound biosynthetic process"/>
    <property type="evidence" value="ECO:0007669"/>
    <property type="project" value="TreeGrafter"/>
</dbReference>
<dbReference type="GO" id="GO:0005739">
    <property type="term" value="C:mitochondrion"/>
    <property type="evidence" value="ECO:0007669"/>
    <property type="project" value="TreeGrafter"/>
</dbReference>
<dbReference type="GO" id="GO:0030272">
    <property type="term" value="F:5-formyltetrahydrofolate cyclo-ligase activity"/>
    <property type="evidence" value="ECO:0007669"/>
    <property type="project" value="UniProtKB-EC"/>
</dbReference>
<gene>
    <name evidence="7" type="ORF">LAFE_0A00452G</name>
</gene>
<evidence type="ECO:0000256" key="5">
    <source>
        <dbReference type="ARBA" id="ARBA00038966"/>
    </source>
</evidence>
<sequence>MNKLSKRALRSQLKSILRDIPQKELEIQSANILHSLKPLLAGNANVGCFMNMENAEVKTMPIMQFLIEHNTQVYLPRCTNTSQSKHVVLRPGINSHAHLTFHRMNSFSQITALHPSGKYQLKEPAPEEPHPLPPHLDILLVPGVAFCLKNGARMGHGAGFYDDYIQRTFHHNGRKPILIGLALNEQIVDDIPLETHDHHMDCIVCGDGSVHWFQNGSKRS</sequence>
<dbReference type="PIRSF" id="PIRSF006806">
    <property type="entry name" value="FTHF_cligase"/>
    <property type="match status" value="1"/>
</dbReference>
<keyword evidence="2 6" id="KW-0547">Nucleotide-binding</keyword>
<evidence type="ECO:0000256" key="2">
    <source>
        <dbReference type="ARBA" id="ARBA00022741"/>
    </source>
</evidence>
<evidence type="ECO:0000313" key="8">
    <source>
        <dbReference type="Proteomes" id="UP000190831"/>
    </source>
</evidence>
<feature type="binding site" evidence="6">
    <location>
        <position position="50"/>
    </location>
    <ligand>
        <name>substrate</name>
    </ligand>
</feature>
<feature type="binding site" evidence="6">
    <location>
        <begin position="6"/>
        <end position="10"/>
    </location>
    <ligand>
        <name>ATP</name>
        <dbReference type="ChEBI" id="CHEBI:30616"/>
    </ligand>
</feature>
<proteinExistence type="inferred from homology"/>
<protein>
    <recommendedName>
        <fullName evidence="5">5-formyltetrahydrofolate cyclo-ligase</fullName>
        <ecNumber evidence="5">6.3.3.2</ecNumber>
    </recommendedName>
</protein>